<name>A0ABN0BX21_9LIST</name>
<gene>
    <name evidence="1" type="ORF">NT05LM_1768</name>
</gene>
<evidence type="ECO:0000313" key="1">
    <source>
        <dbReference type="EMBL" id="EFR87682.1"/>
    </source>
</evidence>
<reference evidence="1 2" key="1">
    <citation type="journal article" date="2010" name="Microbiol. Resour. Announc.">
        <title>Comparative genomics of the bacterial genus Listeria: Genome evolution is characterized by limited gene acquisition and limited gene loss.</title>
        <authorList>
            <person name="den Bakker H.C."/>
            <person name="Cummings C.A."/>
            <person name="Ferreira V."/>
            <person name="Vatta P."/>
            <person name="Orsi R.H."/>
            <person name="Degoricija L."/>
            <person name="Barker M."/>
            <person name="Petrauskene O."/>
            <person name="Furtado M.R."/>
            <person name="Wiedmann M."/>
        </authorList>
    </citation>
    <scope>NUCLEOTIDE SEQUENCE [LARGE SCALE GENOMIC DNA]</scope>
    <source>
        <strain evidence="1 2">FSL S4-120</strain>
    </source>
</reference>
<dbReference type="EMBL" id="ADXF01000650">
    <property type="protein sequence ID" value="EFR87682.1"/>
    <property type="molecule type" value="Genomic_DNA"/>
</dbReference>
<feature type="non-terminal residue" evidence="1">
    <location>
        <position position="34"/>
    </location>
</feature>
<keyword evidence="2" id="KW-1185">Reference proteome</keyword>
<comment type="caution">
    <text evidence="1">The sequence shown here is derived from an EMBL/GenBank/DDBJ whole genome shotgun (WGS) entry which is preliminary data.</text>
</comment>
<accession>A0ABN0BX21</accession>
<sequence>MFFIIDLISLKTILIYYTDYLKKMLFNTENFLKK</sequence>
<protein>
    <submittedName>
        <fullName evidence="1">Uncharacterized protein</fullName>
    </submittedName>
</protein>
<dbReference type="Proteomes" id="UP000003412">
    <property type="component" value="Chromosome"/>
</dbReference>
<proteinExistence type="predicted"/>
<evidence type="ECO:0000313" key="2">
    <source>
        <dbReference type="Proteomes" id="UP000003412"/>
    </source>
</evidence>
<organism evidence="1 2">
    <name type="scientific">Listeria marthii FSL S4-120</name>
    <dbReference type="NCBI Taxonomy" id="702457"/>
    <lineage>
        <taxon>Bacteria</taxon>
        <taxon>Bacillati</taxon>
        <taxon>Bacillota</taxon>
        <taxon>Bacilli</taxon>
        <taxon>Bacillales</taxon>
        <taxon>Listeriaceae</taxon>
        <taxon>Listeria</taxon>
    </lineage>
</organism>